<reference evidence="5 6" key="1">
    <citation type="submission" date="2018-06" db="EMBL/GenBank/DDBJ databases">
        <title>Actinomadura craniellae sp. nov. isolated from marine sponge Craniella sp.</title>
        <authorList>
            <person name="Li L."/>
            <person name="Xu Q.H."/>
            <person name="Lin H.W."/>
            <person name="Lu Y.H."/>
        </authorList>
    </citation>
    <scope>NUCLEOTIDE SEQUENCE [LARGE SCALE GENOMIC DNA]</scope>
    <source>
        <strain evidence="5 6">LHW63021</strain>
    </source>
</reference>
<dbReference type="EMBL" id="QLYX01000013">
    <property type="protein sequence ID" value="RAY12558.1"/>
    <property type="molecule type" value="Genomic_DNA"/>
</dbReference>
<keyword evidence="3" id="KW-0472">Membrane</keyword>
<dbReference type="PANTHER" id="PTHR21666:SF289">
    <property type="entry name" value="L-ALA--D-GLU ENDOPEPTIDASE"/>
    <property type="match status" value="1"/>
</dbReference>
<keyword evidence="6" id="KW-1185">Reference proteome</keyword>
<evidence type="ECO:0000259" key="4">
    <source>
        <dbReference type="Pfam" id="PF01551"/>
    </source>
</evidence>
<name>A0A365H0L7_9ACTN</name>
<keyword evidence="3" id="KW-1133">Transmembrane helix</keyword>
<dbReference type="CDD" id="cd12797">
    <property type="entry name" value="M23_peptidase"/>
    <property type="match status" value="1"/>
</dbReference>
<feature type="region of interest" description="Disordered" evidence="2">
    <location>
        <begin position="145"/>
        <end position="166"/>
    </location>
</feature>
<evidence type="ECO:0000256" key="1">
    <source>
        <dbReference type="ARBA" id="ARBA00022729"/>
    </source>
</evidence>
<protein>
    <submittedName>
        <fullName evidence="5">M23 family peptidase</fullName>
    </submittedName>
</protein>
<evidence type="ECO:0000256" key="3">
    <source>
        <dbReference type="SAM" id="Phobius"/>
    </source>
</evidence>
<dbReference type="AlphaFoldDB" id="A0A365H0L7"/>
<sequence>MSWQWPLRPVPVVLRGFSAPPEPWLPGHRGVDLAARPGQPVHAAGPGLVSYAARLAGQGVVAITHGELRTTYLPVDASVRAGQRVAPGQPLGRVAEPDRPGGPGGFGAPGRHCPVPCLHWGLLRGRSYLDPLSLVHGRVRLLPRWPPHQPPGRPAPAARPAAGTSPAGGYTTVAAGGGMVAGLLVGLGLAFTRRRTPGRRRLPPDVIDLRRERVRRRPPA</sequence>
<feature type="compositionally biased region" description="Low complexity" evidence="2">
    <location>
        <begin position="155"/>
        <end position="166"/>
    </location>
</feature>
<feature type="region of interest" description="Disordered" evidence="2">
    <location>
        <begin position="88"/>
        <end position="107"/>
    </location>
</feature>
<comment type="caution">
    <text evidence="5">The sequence shown here is derived from an EMBL/GenBank/DDBJ whole genome shotgun (WGS) entry which is preliminary data.</text>
</comment>
<organism evidence="5 6">
    <name type="scientific">Actinomadura craniellae</name>
    <dbReference type="NCBI Taxonomy" id="2231787"/>
    <lineage>
        <taxon>Bacteria</taxon>
        <taxon>Bacillati</taxon>
        <taxon>Actinomycetota</taxon>
        <taxon>Actinomycetes</taxon>
        <taxon>Streptosporangiales</taxon>
        <taxon>Thermomonosporaceae</taxon>
        <taxon>Actinomadura</taxon>
    </lineage>
</organism>
<evidence type="ECO:0000313" key="6">
    <source>
        <dbReference type="Proteomes" id="UP000251891"/>
    </source>
</evidence>
<evidence type="ECO:0000256" key="2">
    <source>
        <dbReference type="SAM" id="MobiDB-lite"/>
    </source>
</evidence>
<dbReference type="InterPro" id="IPR050570">
    <property type="entry name" value="Cell_wall_metabolism_enzyme"/>
</dbReference>
<feature type="domain" description="M23ase beta-sheet core" evidence="4">
    <location>
        <begin position="27"/>
        <end position="131"/>
    </location>
</feature>
<dbReference type="Pfam" id="PF01551">
    <property type="entry name" value="Peptidase_M23"/>
    <property type="match status" value="1"/>
</dbReference>
<evidence type="ECO:0000313" key="5">
    <source>
        <dbReference type="EMBL" id="RAY12558.1"/>
    </source>
</evidence>
<feature type="compositionally biased region" description="Pro residues" evidence="2">
    <location>
        <begin position="145"/>
        <end position="154"/>
    </location>
</feature>
<proteinExistence type="predicted"/>
<keyword evidence="3" id="KW-0812">Transmembrane</keyword>
<keyword evidence="1" id="KW-0732">Signal</keyword>
<feature type="transmembrane region" description="Helical" evidence="3">
    <location>
        <begin position="169"/>
        <end position="191"/>
    </location>
</feature>
<dbReference type="Proteomes" id="UP000251891">
    <property type="component" value="Unassembled WGS sequence"/>
</dbReference>
<dbReference type="InterPro" id="IPR011055">
    <property type="entry name" value="Dup_hybrid_motif"/>
</dbReference>
<dbReference type="PANTHER" id="PTHR21666">
    <property type="entry name" value="PEPTIDASE-RELATED"/>
    <property type="match status" value="1"/>
</dbReference>
<dbReference type="OrthoDB" id="5245088at2"/>
<dbReference type="GO" id="GO:0004222">
    <property type="term" value="F:metalloendopeptidase activity"/>
    <property type="evidence" value="ECO:0007669"/>
    <property type="project" value="TreeGrafter"/>
</dbReference>
<accession>A0A365H0L7</accession>
<gene>
    <name evidence="5" type="ORF">DPM19_25460</name>
</gene>
<dbReference type="InterPro" id="IPR016047">
    <property type="entry name" value="M23ase_b-sheet_dom"/>
</dbReference>
<dbReference type="Gene3D" id="2.70.70.10">
    <property type="entry name" value="Glucose Permease (Domain IIA)"/>
    <property type="match status" value="1"/>
</dbReference>
<dbReference type="SUPFAM" id="SSF51261">
    <property type="entry name" value="Duplicated hybrid motif"/>
    <property type="match status" value="1"/>
</dbReference>